<gene>
    <name evidence="1" type="ORF">CPELLU_LOCUS12502</name>
</gene>
<proteinExistence type="predicted"/>
<accession>A0A9N9N8R2</accession>
<evidence type="ECO:0000313" key="1">
    <source>
        <dbReference type="EMBL" id="CAG8714368.1"/>
    </source>
</evidence>
<protein>
    <submittedName>
        <fullName evidence="1">15758_t:CDS:1</fullName>
    </submittedName>
</protein>
<name>A0A9N9N8R2_9GLOM</name>
<keyword evidence="2" id="KW-1185">Reference proteome</keyword>
<dbReference type="OrthoDB" id="2420713at2759"/>
<dbReference type="EMBL" id="CAJVQA010012182">
    <property type="protein sequence ID" value="CAG8714368.1"/>
    <property type="molecule type" value="Genomic_DNA"/>
</dbReference>
<comment type="caution">
    <text evidence="1">The sequence shown here is derived from an EMBL/GenBank/DDBJ whole genome shotgun (WGS) entry which is preliminary data.</text>
</comment>
<reference evidence="1" key="1">
    <citation type="submission" date="2021-06" db="EMBL/GenBank/DDBJ databases">
        <authorList>
            <person name="Kallberg Y."/>
            <person name="Tangrot J."/>
            <person name="Rosling A."/>
        </authorList>
    </citation>
    <scope>NUCLEOTIDE SEQUENCE</scope>
    <source>
        <strain evidence="1">FL966</strain>
    </source>
</reference>
<evidence type="ECO:0000313" key="2">
    <source>
        <dbReference type="Proteomes" id="UP000789759"/>
    </source>
</evidence>
<organism evidence="1 2">
    <name type="scientific">Cetraspora pellucida</name>
    <dbReference type="NCBI Taxonomy" id="1433469"/>
    <lineage>
        <taxon>Eukaryota</taxon>
        <taxon>Fungi</taxon>
        <taxon>Fungi incertae sedis</taxon>
        <taxon>Mucoromycota</taxon>
        <taxon>Glomeromycotina</taxon>
        <taxon>Glomeromycetes</taxon>
        <taxon>Diversisporales</taxon>
        <taxon>Gigasporaceae</taxon>
        <taxon>Cetraspora</taxon>
    </lineage>
</organism>
<feature type="non-terminal residue" evidence="1">
    <location>
        <position position="1"/>
    </location>
</feature>
<dbReference type="AlphaFoldDB" id="A0A9N9N8R2"/>
<dbReference type="Proteomes" id="UP000789759">
    <property type="component" value="Unassembled WGS sequence"/>
</dbReference>
<sequence length="70" mass="7986">NSDIYDNMDDADLLQIDETDKAEEVNNDTLALTILINNESLSDRQKSKKCLICQGLQFEQISDYIKYTPA</sequence>